<dbReference type="GO" id="GO:0016787">
    <property type="term" value="F:hydrolase activity"/>
    <property type="evidence" value="ECO:0007669"/>
    <property type="project" value="UniProtKB-KW"/>
</dbReference>
<dbReference type="Gene3D" id="3.40.50.1820">
    <property type="entry name" value="alpha/beta hydrolase"/>
    <property type="match status" value="1"/>
</dbReference>
<dbReference type="Pfam" id="PF02230">
    <property type="entry name" value="Abhydrolase_2"/>
    <property type="match status" value="1"/>
</dbReference>
<evidence type="ECO:0000313" key="3">
    <source>
        <dbReference type="Proteomes" id="UP000440498"/>
    </source>
</evidence>
<reference evidence="2 3" key="1">
    <citation type="submission" date="2019-10" db="EMBL/GenBank/DDBJ databases">
        <title>Two novel species isolated from a subtropical stream in China.</title>
        <authorList>
            <person name="Lu H."/>
        </authorList>
    </citation>
    <scope>NUCLEOTIDE SEQUENCE [LARGE SCALE GENOMIC DNA]</scope>
    <source>
        <strain evidence="2 3">FT29W</strain>
    </source>
</reference>
<proteinExistence type="predicted"/>
<dbReference type="SUPFAM" id="SSF53474">
    <property type="entry name" value="alpha/beta-Hydrolases"/>
    <property type="match status" value="1"/>
</dbReference>
<accession>A0A6A7N651</accession>
<keyword evidence="3" id="KW-1185">Reference proteome</keyword>
<dbReference type="InterPro" id="IPR003140">
    <property type="entry name" value="PLipase/COase/thioEstase"/>
</dbReference>
<gene>
    <name evidence="2" type="ORF">GEV02_19685</name>
</gene>
<dbReference type="EMBL" id="WHUG01000008">
    <property type="protein sequence ID" value="MQA40378.1"/>
    <property type="molecule type" value="Genomic_DNA"/>
</dbReference>
<dbReference type="InterPro" id="IPR029058">
    <property type="entry name" value="AB_hydrolase_fold"/>
</dbReference>
<feature type="domain" description="Phospholipase/carboxylesterase/thioesterase" evidence="1">
    <location>
        <begin position="4"/>
        <end position="193"/>
    </location>
</feature>
<sequence>MIWICLHGWGSSAQLFQAEWEAAGSGALGDDAPTRLFLDGLEAEPVSGNRRWFPFTGRHDRLAAALRDCGPRLEALVAHRLEQAGIAPQTPLGILGHSQGGMLALALAARQRLNIVRAAAFAAFLPAPYMERAEPGRRGGVRVALYSSTLDPYVTRAPVHATAEWLRSLDIGSVDHHIVAGLPHAFSPAWIQAATGEPTPCPL</sequence>
<protein>
    <submittedName>
        <fullName evidence="2">Alpha/beta hydrolase fold domain-containing protein</fullName>
    </submittedName>
</protein>
<dbReference type="AlphaFoldDB" id="A0A6A7N651"/>
<name>A0A6A7N651_9BURK</name>
<comment type="caution">
    <text evidence="2">The sequence shown here is derived from an EMBL/GenBank/DDBJ whole genome shotgun (WGS) entry which is preliminary data.</text>
</comment>
<evidence type="ECO:0000313" key="2">
    <source>
        <dbReference type="EMBL" id="MQA40378.1"/>
    </source>
</evidence>
<dbReference type="RefSeq" id="WP_152839590.1">
    <property type="nucleotide sequence ID" value="NZ_WHUG01000008.1"/>
</dbReference>
<organism evidence="2 3">
    <name type="scientific">Rugamonas aquatica</name>
    <dbReference type="NCBI Taxonomy" id="2743357"/>
    <lineage>
        <taxon>Bacteria</taxon>
        <taxon>Pseudomonadati</taxon>
        <taxon>Pseudomonadota</taxon>
        <taxon>Betaproteobacteria</taxon>
        <taxon>Burkholderiales</taxon>
        <taxon>Oxalobacteraceae</taxon>
        <taxon>Telluria group</taxon>
        <taxon>Rugamonas</taxon>
    </lineage>
</organism>
<evidence type="ECO:0000259" key="1">
    <source>
        <dbReference type="Pfam" id="PF02230"/>
    </source>
</evidence>
<keyword evidence="2" id="KW-0378">Hydrolase</keyword>
<dbReference type="Proteomes" id="UP000440498">
    <property type="component" value="Unassembled WGS sequence"/>
</dbReference>